<name>A0ABQ7U185_SOLTU</name>
<proteinExistence type="predicted"/>
<accession>A0ABQ7U185</accession>
<sequence length="104" mass="12420">MEALNVVQEKLQTDPLNIALHEEDKVKYEKYMHTSYMVESFLHQQSKAKWLKMGDDCTTYLFVVIKHKRLQQALTQVKDDKSEWQYNQNVIATKILRLNYSRVN</sequence>
<keyword evidence="2" id="KW-1185">Reference proteome</keyword>
<evidence type="ECO:0000313" key="2">
    <source>
        <dbReference type="Proteomes" id="UP000826656"/>
    </source>
</evidence>
<comment type="caution">
    <text evidence="1">The sequence shown here is derived from an EMBL/GenBank/DDBJ whole genome shotgun (WGS) entry which is preliminary data.</text>
</comment>
<protein>
    <submittedName>
        <fullName evidence="1">Uncharacterized protein</fullName>
    </submittedName>
</protein>
<organism evidence="1 2">
    <name type="scientific">Solanum tuberosum</name>
    <name type="common">Potato</name>
    <dbReference type="NCBI Taxonomy" id="4113"/>
    <lineage>
        <taxon>Eukaryota</taxon>
        <taxon>Viridiplantae</taxon>
        <taxon>Streptophyta</taxon>
        <taxon>Embryophyta</taxon>
        <taxon>Tracheophyta</taxon>
        <taxon>Spermatophyta</taxon>
        <taxon>Magnoliopsida</taxon>
        <taxon>eudicotyledons</taxon>
        <taxon>Gunneridae</taxon>
        <taxon>Pentapetalae</taxon>
        <taxon>asterids</taxon>
        <taxon>lamiids</taxon>
        <taxon>Solanales</taxon>
        <taxon>Solanaceae</taxon>
        <taxon>Solanoideae</taxon>
        <taxon>Solaneae</taxon>
        <taxon>Solanum</taxon>
    </lineage>
</organism>
<evidence type="ECO:0000313" key="1">
    <source>
        <dbReference type="EMBL" id="KAH0740535.1"/>
    </source>
</evidence>
<dbReference type="Proteomes" id="UP000826656">
    <property type="component" value="Unassembled WGS sequence"/>
</dbReference>
<gene>
    <name evidence="1" type="ORF">KY290_033578</name>
</gene>
<reference evidence="1 2" key="1">
    <citation type="journal article" date="2021" name="bioRxiv">
        <title>Chromosome-scale and haplotype-resolved genome assembly of a tetraploid potato cultivar.</title>
        <authorList>
            <person name="Sun H."/>
            <person name="Jiao W.-B."/>
            <person name="Krause K."/>
            <person name="Campoy J.A."/>
            <person name="Goel M."/>
            <person name="Folz-Donahue K."/>
            <person name="Kukat C."/>
            <person name="Huettel B."/>
            <person name="Schneeberger K."/>
        </authorList>
    </citation>
    <scope>NUCLEOTIDE SEQUENCE [LARGE SCALE GENOMIC DNA]</scope>
    <source>
        <strain evidence="1">SolTubOtavaFocal</strain>
        <tissue evidence="1">Leaves</tissue>
    </source>
</reference>
<dbReference type="EMBL" id="JAIVGD010000026">
    <property type="protein sequence ID" value="KAH0740535.1"/>
    <property type="molecule type" value="Genomic_DNA"/>
</dbReference>